<accession>A0A3L6TB68</accession>
<dbReference type="Proteomes" id="UP000275267">
    <property type="component" value="Unassembled WGS sequence"/>
</dbReference>
<dbReference type="AlphaFoldDB" id="A0A3L6TB68"/>
<dbReference type="PANTHER" id="PTHR33186">
    <property type="entry name" value="OS10G0136150 PROTEIN-RELATED"/>
    <property type="match status" value="1"/>
</dbReference>
<evidence type="ECO:0000313" key="2">
    <source>
        <dbReference type="Proteomes" id="UP000275267"/>
    </source>
</evidence>
<sequence length="77" mass="8218">MSMEGGGLGFATVEDSKFILCSSVVGPNGGVVWAHRRFTDLKKLLPVAACSSSPYVVGFADGVRLLFLWTADGIYTF</sequence>
<evidence type="ECO:0000313" key="1">
    <source>
        <dbReference type="EMBL" id="RLN35469.1"/>
    </source>
</evidence>
<organism evidence="1 2">
    <name type="scientific">Panicum miliaceum</name>
    <name type="common">Proso millet</name>
    <name type="synonym">Broomcorn millet</name>
    <dbReference type="NCBI Taxonomy" id="4540"/>
    <lineage>
        <taxon>Eukaryota</taxon>
        <taxon>Viridiplantae</taxon>
        <taxon>Streptophyta</taxon>
        <taxon>Embryophyta</taxon>
        <taxon>Tracheophyta</taxon>
        <taxon>Spermatophyta</taxon>
        <taxon>Magnoliopsida</taxon>
        <taxon>Liliopsida</taxon>
        <taxon>Poales</taxon>
        <taxon>Poaceae</taxon>
        <taxon>PACMAD clade</taxon>
        <taxon>Panicoideae</taxon>
        <taxon>Panicodae</taxon>
        <taxon>Paniceae</taxon>
        <taxon>Panicinae</taxon>
        <taxon>Panicum</taxon>
        <taxon>Panicum sect. Panicum</taxon>
    </lineage>
</organism>
<dbReference type="OrthoDB" id="691391at2759"/>
<dbReference type="EMBL" id="PQIB02000002">
    <property type="protein sequence ID" value="RLN35469.1"/>
    <property type="molecule type" value="Genomic_DNA"/>
</dbReference>
<comment type="caution">
    <text evidence="1">The sequence shown here is derived from an EMBL/GenBank/DDBJ whole genome shotgun (WGS) entry which is preliminary data.</text>
</comment>
<keyword evidence="2" id="KW-1185">Reference proteome</keyword>
<gene>
    <name evidence="1" type="ORF">C2845_PM03G18570</name>
</gene>
<reference evidence="2" key="1">
    <citation type="journal article" date="2019" name="Nat. Commun.">
        <title>The genome of broomcorn millet.</title>
        <authorList>
            <person name="Zou C."/>
            <person name="Miki D."/>
            <person name="Li D."/>
            <person name="Tang Q."/>
            <person name="Xiao L."/>
            <person name="Rajput S."/>
            <person name="Deng P."/>
            <person name="Jia W."/>
            <person name="Huang R."/>
            <person name="Zhang M."/>
            <person name="Sun Y."/>
            <person name="Hu J."/>
            <person name="Fu X."/>
            <person name="Schnable P.S."/>
            <person name="Li F."/>
            <person name="Zhang H."/>
            <person name="Feng B."/>
            <person name="Zhu X."/>
            <person name="Liu R."/>
            <person name="Schnable J.C."/>
            <person name="Zhu J.-K."/>
            <person name="Zhang H."/>
        </authorList>
    </citation>
    <scope>NUCLEOTIDE SEQUENCE [LARGE SCALE GENOMIC DNA]</scope>
</reference>
<protein>
    <submittedName>
        <fullName evidence="1">Uncharacterized protein</fullName>
    </submittedName>
</protein>
<name>A0A3L6TB68_PANMI</name>
<proteinExistence type="predicted"/>
<dbReference type="PANTHER" id="PTHR33186:SF15">
    <property type="entry name" value="OS06G0249850 PROTEIN"/>
    <property type="match status" value="1"/>
</dbReference>